<dbReference type="EMBL" id="RBNI01007056">
    <property type="protein sequence ID" value="RUP45584.1"/>
    <property type="molecule type" value="Genomic_DNA"/>
</dbReference>
<dbReference type="GO" id="GO:0000398">
    <property type="term" value="P:mRNA splicing, via spliceosome"/>
    <property type="evidence" value="ECO:0007669"/>
    <property type="project" value="InterPro"/>
</dbReference>
<proteinExistence type="inferred from homology"/>
<dbReference type="Pfam" id="PF14580">
    <property type="entry name" value="LRR_9"/>
    <property type="match status" value="1"/>
</dbReference>
<feature type="region of interest" description="Disordered" evidence="7">
    <location>
        <begin position="229"/>
        <end position="255"/>
    </location>
</feature>
<keyword evidence="4" id="KW-0539">Nucleus</keyword>
<dbReference type="PROSITE" id="PS51450">
    <property type="entry name" value="LRR"/>
    <property type="match status" value="1"/>
</dbReference>
<dbReference type="Gene3D" id="3.80.10.10">
    <property type="entry name" value="Ribonuclease Inhibitor"/>
    <property type="match status" value="1"/>
</dbReference>
<evidence type="ECO:0000256" key="6">
    <source>
        <dbReference type="ARBA" id="ARBA00024238"/>
    </source>
</evidence>
<dbReference type="GO" id="GO:0030620">
    <property type="term" value="F:U2 snRNA binding"/>
    <property type="evidence" value="ECO:0007669"/>
    <property type="project" value="InterPro"/>
</dbReference>
<accession>A0A433D426</accession>
<dbReference type="FunFam" id="3.80.10.10:FF:000026">
    <property type="entry name" value="U2 small nuclear ribonucleoprotein A"/>
    <property type="match status" value="1"/>
</dbReference>
<dbReference type="OrthoDB" id="433501at2759"/>
<evidence type="ECO:0000256" key="3">
    <source>
        <dbReference type="ARBA" id="ARBA00022737"/>
    </source>
</evidence>
<reference evidence="8 9" key="1">
    <citation type="journal article" date="2018" name="New Phytol.">
        <title>Phylogenomics of Endogonaceae and evolution of mycorrhizas within Mucoromycota.</title>
        <authorList>
            <person name="Chang Y."/>
            <person name="Desiro A."/>
            <person name="Na H."/>
            <person name="Sandor L."/>
            <person name="Lipzen A."/>
            <person name="Clum A."/>
            <person name="Barry K."/>
            <person name="Grigoriev I.V."/>
            <person name="Martin F.M."/>
            <person name="Stajich J.E."/>
            <person name="Smith M.E."/>
            <person name="Bonito G."/>
            <person name="Spatafora J.W."/>
        </authorList>
    </citation>
    <scope>NUCLEOTIDE SEQUENCE [LARGE SCALE GENOMIC DNA]</scope>
    <source>
        <strain evidence="8 9">GMNB39</strain>
    </source>
</reference>
<organism evidence="8 9">
    <name type="scientific">Jimgerdemannia flammicorona</name>
    <dbReference type="NCBI Taxonomy" id="994334"/>
    <lineage>
        <taxon>Eukaryota</taxon>
        <taxon>Fungi</taxon>
        <taxon>Fungi incertae sedis</taxon>
        <taxon>Mucoromycota</taxon>
        <taxon>Mucoromycotina</taxon>
        <taxon>Endogonomycetes</taxon>
        <taxon>Endogonales</taxon>
        <taxon>Endogonaceae</taxon>
        <taxon>Jimgerdemannia</taxon>
    </lineage>
</organism>
<keyword evidence="3" id="KW-0677">Repeat</keyword>
<keyword evidence="9" id="KW-1185">Reference proteome</keyword>
<dbReference type="GO" id="GO:0005686">
    <property type="term" value="C:U2 snRNP"/>
    <property type="evidence" value="ECO:0007669"/>
    <property type="project" value="TreeGrafter"/>
</dbReference>
<dbReference type="SUPFAM" id="SSF52058">
    <property type="entry name" value="L domain-like"/>
    <property type="match status" value="1"/>
</dbReference>
<dbReference type="InterPro" id="IPR032675">
    <property type="entry name" value="LRR_dom_sf"/>
</dbReference>
<evidence type="ECO:0000256" key="1">
    <source>
        <dbReference type="ARBA" id="ARBA00004123"/>
    </source>
</evidence>
<name>A0A433D426_9FUNG</name>
<comment type="caution">
    <text evidence="8">The sequence shown here is derived from an EMBL/GenBank/DDBJ whole genome shotgun (WGS) entry which is preliminary data.</text>
</comment>
<dbReference type="PANTHER" id="PTHR10552:SF6">
    <property type="entry name" value="U2 SMALL NUCLEAR RIBONUCLEOPROTEIN A"/>
    <property type="match status" value="1"/>
</dbReference>
<evidence type="ECO:0000256" key="4">
    <source>
        <dbReference type="ARBA" id="ARBA00023242"/>
    </source>
</evidence>
<dbReference type="PANTHER" id="PTHR10552">
    <property type="entry name" value="U2 SMALL NUCLEAR RIBONUCLEOPROTEIN A"/>
    <property type="match status" value="1"/>
</dbReference>
<protein>
    <recommendedName>
        <fullName evidence="6">U2 small nuclear ribonucleoprotein A'</fullName>
    </recommendedName>
</protein>
<evidence type="ECO:0000256" key="5">
    <source>
        <dbReference type="ARBA" id="ARBA00024196"/>
    </source>
</evidence>
<dbReference type="InterPro" id="IPR001611">
    <property type="entry name" value="Leu-rich_rpt"/>
</dbReference>
<dbReference type="Proteomes" id="UP000268093">
    <property type="component" value="Unassembled WGS sequence"/>
</dbReference>
<evidence type="ECO:0000313" key="9">
    <source>
        <dbReference type="Proteomes" id="UP000268093"/>
    </source>
</evidence>
<comment type="subcellular location">
    <subcellularLocation>
        <location evidence="1">Nucleus</location>
    </subcellularLocation>
</comment>
<sequence length="255" mass="28099">MINSTSLTQSCSTSVLYSNKIPAIENLGVTKDQIDVIDLTDNDLRHLTNFPLMPRLKGLLLSNNRITRLDPMLSTYLLNLETLVLTNNSLQEIGDLEPLSSLRKLQYLSLLDNPVTKKQHYRAYVIHKCKSVRVLDFKRVKQQERVDAAKLFVAKDGEETSLAKSITETKSKTFEPGEGIVGSGPAVGASKPNVPALGISPEEQSKIREAIKQATSLDEITRLEKILRSGHLPDNWQSGGVSTGGGGDVEMEEDQ</sequence>
<evidence type="ECO:0000256" key="7">
    <source>
        <dbReference type="SAM" id="MobiDB-lite"/>
    </source>
</evidence>
<gene>
    <name evidence="8" type="ORF">BC936DRAFT_147986</name>
</gene>
<evidence type="ECO:0000256" key="2">
    <source>
        <dbReference type="ARBA" id="ARBA00022614"/>
    </source>
</evidence>
<evidence type="ECO:0000313" key="8">
    <source>
        <dbReference type="EMBL" id="RUP45584.1"/>
    </source>
</evidence>
<comment type="similarity">
    <text evidence="5">Belongs to the U2 small nuclear ribonucleoprotein A family.</text>
</comment>
<dbReference type="AlphaFoldDB" id="A0A433D426"/>
<dbReference type="InterPro" id="IPR044640">
    <property type="entry name" value="RU2A"/>
</dbReference>
<keyword evidence="2" id="KW-0433">Leucine-rich repeat</keyword>